<dbReference type="AlphaFoldDB" id="A0A0U0ZNX8"/>
<dbReference type="Proteomes" id="UP000045782">
    <property type="component" value="Unassembled WGS sequence"/>
</dbReference>
<protein>
    <submittedName>
        <fullName evidence="1">Uncharacterized protein</fullName>
    </submittedName>
</protein>
<evidence type="ECO:0000313" key="2">
    <source>
        <dbReference type="Proteomes" id="UP000045782"/>
    </source>
</evidence>
<proteinExistence type="predicted"/>
<organism evidence="1 2">
    <name type="scientific">Mycobacteroides abscessus</name>
    <dbReference type="NCBI Taxonomy" id="36809"/>
    <lineage>
        <taxon>Bacteria</taxon>
        <taxon>Bacillati</taxon>
        <taxon>Actinomycetota</taxon>
        <taxon>Actinomycetes</taxon>
        <taxon>Mycobacteriales</taxon>
        <taxon>Mycobacteriaceae</taxon>
        <taxon>Mycobacteroides</taxon>
    </lineage>
</organism>
<dbReference type="EMBL" id="CSWP01000005">
    <property type="protein sequence ID" value="CPV56665.1"/>
    <property type="molecule type" value="Genomic_DNA"/>
</dbReference>
<gene>
    <name evidence="1" type="ORF">ERS075579_02825</name>
</gene>
<name>A0A0U0ZNX8_9MYCO</name>
<reference evidence="1 2" key="1">
    <citation type="submission" date="2015-03" db="EMBL/GenBank/DDBJ databases">
        <authorList>
            <person name="Murphy D."/>
        </authorList>
    </citation>
    <scope>NUCLEOTIDE SEQUENCE [LARGE SCALE GENOMIC DNA]</scope>
    <source>
        <strain evidence="1 2">PAP088</strain>
    </source>
</reference>
<accession>A0A0U0ZNX8</accession>
<dbReference type="RefSeq" id="WP_016896068.1">
    <property type="nucleotide sequence ID" value="NZ_CSWP01000005.1"/>
</dbReference>
<evidence type="ECO:0000313" key="1">
    <source>
        <dbReference type="EMBL" id="CPV56665.1"/>
    </source>
</evidence>
<sequence>MEDKRSLKDVLFSFKGRIIAAALVLAWSLVYVWALIYYQNPIFWGFLLPFGLGAWGIWDAVKRKRAGEFDSGSKTN</sequence>